<sequence>MANDPYANHALVYDHLLPFKFVARSPGKLVLTGEHAVVYGKSALVTSIDLHLTLKCESNSSGFVHIHLLESEEECSFALDNLIHEFSQFYTGNSQLILIL</sequence>
<dbReference type="EMBL" id="JWZT01000858">
    <property type="protein sequence ID" value="KII73408.1"/>
    <property type="molecule type" value="Genomic_DNA"/>
</dbReference>
<dbReference type="InterPro" id="IPR020568">
    <property type="entry name" value="Ribosomal_Su5_D2-typ_SF"/>
</dbReference>
<keyword evidence="1" id="KW-0418">Kinase</keyword>
<dbReference type="SUPFAM" id="SSF54211">
    <property type="entry name" value="Ribosomal protein S5 domain 2-like"/>
    <property type="match status" value="1"/>
</dbReference>
<proteinExistence type="predicted"/>
<protein>
    <submittedName>
        <fullName evidence="1">Mevalonate kinase</fullName>
    </submittedName>
</protein>
<dbReference type="GO" id="GO:0016301">
    <property type="term" value="F:kinase activity"/>
    <property type="evidence" value="ECO:0007669"/>
    <property type="project" value="UniProtKB-KW"/>
</dbReference>
<dbReference type="AlphaFoldDB" id="A0A0C2JVF7"/>
<organism evidence="1 2">
    <name type="scientific">Thelohanellus kitauei</name>
    <name type="common">Myxosporean</name>
    <dbReference type="NCBI Taxonomy" id="669202"/>
    <lineage>
        <taxon>Eukaryota</taxon>
        <taxon>Metazoa</taxon>
        <taxon>Cnidaria</taxon>
        <taxon>Myxozoa</taxon>
        <taxon>Myxosporea</taxon>
        <taxon>Bivalvulida</taxon>
        <taxon>Platysporina</taxon>
        <taxon>Myxobolidae</taxon>
        <taxon>Thelohanellus</taxon>
    </lineage>
</organism>
<dbReference type="OrthoDB" id="1652964at2759"/>
<evidence type="ECO:0000313" key="1">
    <source>
        <dbReference type="EMBL" id="KII73408.1"/>
    </source>
</evidence>
<keyword evidence="2" id="KW-1185">Reference proteome</keyword>
<name>A0A0C2JVF7_THEKT</name>
<evidence type="ECO:0000313" key="2">
    <source>
        <dbReference type="Proteomes" id="UP000031668"/>
    </source>
</evidence>
<dbReference type="Proteomes" id="UP000031668">
    <property type="component" value="Unassembled WGS sequence"/>
</dbReference>
<accession>A0A0C2JVF7</accession>
<gene>
    <name evidence="1" type="ORF">RF11_09126</name>
</gene>
<reference evidence="1 2" key="1">
    <citation type="journal article" date="2014" name="Genome Biol. Evol.">
        <title>The genome of the myxosporean Thelohanellus kitauei shows adaptations to nutrient acquisition within its fish host.</title>
        <authorList>
            <person name="Yang Y."/>
            <person name="Xiong J."/>
            <person name="Zhou Z."/>
            <person name="Huo F."/>
            <person name="Miao W."/>
            <person name="Ran C."/>
            <person name="Liu Y."/>
            <person name="Zhang J."/>
            <person name="Feng J."/>
            <person name="Wang M."/>
            <person name="Wang M."/>
            <person name="Wang L."/>
            <person name="Yao B."/>
        </authorList>
    </citation>
    <scope>NUCLEOTIDE SEQUENCE [LARGE SCALE GENOMIC DNA]</scope>
    <source>
        <strain evidence="1">Wuqing</strain>
    </source>
</reference>
<dbReference type="Gene3D" id="3.30.230.10">
    <property type="match status" value="1"/>
</dbReference>
<comment type="caution">
    <text evidence="1">The sequence shown here is derived from an EMBL/GenBank/DDBJ whole genome shotgun (WGS) entry which is preliminary data.</text>
</comment>
<dbReference type="InterPro" id="IPR014721">
    <property type="entry name" value="Ribsml_uS5_D2-typ_fold_subgr"/>
</dbReference>
<keyword evidence="1" id="KW-0808">Transferase</keyword>